<feature type="compositionally biased region" description="Low complexity" evidence="1">
    <location>
        <begin position="244"/>
        <end position="257"/>
    </location>
</feature>
<feature type="compositionally biased region" description="Gly residues" evidence="1">
    <location>
        <begin position="436"/>
        <end position="449"/>
    </location>
</feature>
<feature type="transmembrane region" description="Helical" evidence="2">
    <location>
        <begin position="292"/>
        <end position="318"/>
    </location>
</feature>
<evidence type="ECO:0000313" key="3">
    <source>
        <dbReference type="EMBL" id="CAP73745.1"/>
    </source>
</evidence>
<evidence type="ECO:0000313" key="4">
    <source>
        <dbReference type="EMBL" id="CDP26146.1"/>
    </source>
</evidence>
<dbReference type="AlphaFoldDB" id="B2B7G7"/>
<dbReference type="InterPro" id="IPR051009">
    <property type="entry name" value="PRM"/>
</dbReference>
<dbReference type="KEGG" id="pan:PODANSg8962"/>
<keyword evidence="2" id="KW-0812">Transmembrane</keyword>
<dbReference type="EMBL" id="CU640366">
    <property type="protein sequence ID" value="CAP73745.1"/>
    <property type="molecule type" value="Genomic_DNA"/>
</dbReference>
<organism evidence="3">
    <name type="scientific">Podospora anserina (strain S / ATCC MYA-4624 / DSM 980 / FGSC 10383)</name>
    <name type="common">Pleurage anserina</name>
    <dbReference type="NCBI Taxonomy" id="515849"/>
    <lineage>
        <taxon>Eukaryota</taxon>
        <taxon>Fungi</taxon>
        <taxon>Dikarya</taxon>
        <taxon>Ascomycota</taxon>
        <taxon>Pezizomycotina</taxon>
        <taxon>Sordariomycetes</taxon>
        <taxon>Sordariomycetidae</taxon>
        <taxon>Sordariales</taxon>
        <taxon>Podosporaceae</taxon>
        <taxon>Podospora</taxon>
        <taxon>Podospora anserina</taxon>
    </lineage>
</organism>
<name>B2B7G7_PODAN</name>
<feature type="transmembrane region" description="Helical" evidence="2">
    <location>
        <begin position="24"/>
        <end position="48"/>
    </location>
</feature>
<dbReference type="HOGENOM" id="CLU_037244_1_0_1"/>
<feature type="compositionally biased region" description="Gly residues" evidence="1">
    <location>
        <begin position="402"/>
        <end position="411"/>
    </location>
</feature>
<keyword evidence="5" id="KW-1185">Reference proteome</keyword>
<dbReference type="PANTHER" id="PTHR36089">
    <property type="entry name" value="CHITIN SYNTHASE 3 COMPLEX PROTEIN CSI2-RELATED"/>
    <property type="match status" value="1"/>
</dbReference>
<dbReference type="PANTHER" id="PTHR36089:SF1">
    <property type="entry name" value="CHITIN SYNTHASE 3 COMPLEX PROTEIN CSI2-RELATED"/>
    <property type="match status" value="1"/>
</dbReference>
<feature type="compositionally biased region" description="Polar residues" evidence="1">
    <location>
        <begin position="383"/>
        <end position="394"/>
    </location>
</feature>
<keyword evidence="2" id="KW-0472">Membrane</keyword>
<dbReference type="InParanoid" id="B2B7G7"/>
<dbReference type="RefSeq" id="XP_001911917.1">
    <property type="nucleotide sequence ID" value="XM_001911882.1"/>
</dbReference>
<dbReference type="VEuPathDB" id="FungiDB:PODANS_2_11050"/>
<dbReference type="Proteomes" id="UP000001197">
    <property type="component" value="Chromosome 2"/>
</dbReference>
<feature type="compositionally biased region" description="Gly residues" evidence="1">
    <location>
        <begin position="526"/>
        <end position="544"/>
    </location>
</feature>
<dbReference type="OrthoDB" id="4065319at2759"/>
<reference evidence="3" key="2">
    <citation type="submission" date="2008-07" db="EMBL/GenBank/DDBJ databases">
        <authorList>
            <person name="Genoscope - CEA"/>
        </authorList>
    </citation>
    <scope>NUCLEOTIDE SEQUENCE</scope>
    <source>
        <strain evidence="3">S mat+</strain>
    </source>
</reference>
<feature type="region of interest" description="Disordered" evidence="1">
    <location>
        <begin position="360"/>
        <end position="416"/>
    </location>
</feature>
<sequence>MGGGLTVFTGGHQHEGGLLFPYCWASLCLSISLCYYLALARVATLHYIHQFTFLPSAIDTRVASPRYPFVLRLFSAVCLSACLELASVTTETWATQTQPRPSTTTHSESIPSLVAAGLVRQQSPLLQVEPRQILIVTLNTGTVIVHEGLDDTFAAMRTSSPLSLRRALLLTSFFAAGVYAQQNNDDEDEAQTSQTQNTQPTPTNNRPSTSSANAQTSQTSSPTNAPPPLSSSTQSEETLPSLPQPTADLTLTDLPTLSSRPDLSIPTYPPPAIPPTHNAPFMNHSTLPDGTVFIAVGAILAAFGLAVLLWRGILVCLLHRSVERAAMAQHAANDKSAASFPAPPAQFYKYLERESNASLPVAGANSGTNSGIGTRRTHRGPTPSATPSQTNLFFSPTAGHGAAMGGGGAGAGSSNRDSRFLPSGFYASASPNPGGAGAVGGGGGGGGHQHGNSVSLSTLRPASRGRGQMMGPSPPESPSIDPRMGGGFSSSSLNLNRPPSAGARAPSAYLDDLLDDQPGLFPPAGGQPGQQGGGYNGGQQKGRF</sequence>
<gene>
    <name evidence="3" type="ORF">PODANS_2_11050</name>
</gene>
<evidence type="ECO:0000313" key="5">
    <source>
        <dbReference type="Proteomes" id="UP000001197"/>
    </source>
</evidence>
<feature type="compositionally biased region" description="Low complexity" evidence="1">
    <location>
        <begin position="489"/>
        <end position="508"/>
    </location>
</feature>
<feature type="region of interest" description="Disordered" evidence="1">
    <location>
        <begin position="184"/>
        <end position="279"/>
    </location>
</feature>
<dbReference type="GeneID" id="6196261"/>
<dbReference type="eggNOG" id="ENOG502S625">
    <property type="taxonomic scope" value="Eukaryota"/>
</dbReference>
<reference evidence="5" key="3">
    <citation type="journal article" date="2014" name="Genetics">
        <title>Maintaining two mating types: Structure of the mating type locus and its role in heterokaryosis in Podospora anserina.</title>
        <authorList>
            <person name="Grognet P."/>
            <person name="Bidard F."/>
            <person name="Kuchly C."/>
            <person name="Tong L.C.H."/>
            <person name="Coppin E."/>
            <person name="Benkhali J.A."/>
            <person name="Couloux A."/>
            <person name="Wincker P."/>
            <person name="Debuchy R."/>
            <person name="Silar P."/>
        </authorList>
    </citation>
    <scope>GENOME REANNOTATION</scope>
    <source>
        <strain evidence="5">S / ATCC MYA-4624 / DSM 980 / FGSC 10383</strain>
    </source>
</reference>
<reference evidence="3 5" key="1">
    <citation type="journal article" date="2008" name="Genome Biol.">
        <title>The genome sequence of the model ascomycete fungus Podospora anserina.</title>
        <authorList>
            <person name="Espagne E."/>
            <person name="Lespinet O."/>
            <person name="Malagnac F."/>
            <person name="Da Silva C."/>
            <person name="Jaillon O."/>
            <person name="Porcel B.M."/>
            <person name="Couloux A."/>
            <person name="Aury J.-M."/>
            <person name="Segurens B."/>
            <person name="Poulain J."/>
            <person name="Anthouard V."/>
            <person name="Grossetete S."/>
            <person name="Khalili H."/>
            <person name="Coppin E."/>
            <person name="Dequard-Chablat M."/>
            <person name="Picard M."/>
            <person name="Contamine V."/>
            <person name="Arnaise S."/>
            <person name="Bourdais A."/>
            <person name="Berteaux-Lecellier V."/>
            <person name="Gautheret D."/>
            <person name="de Vries R.P."/>
            <person name="Battaglia E."/>
            <person name="Coutinho P.M."/>
            <person name="Danchin E.G.J."/>
            <person name="Henrissat B."/>
            <person name="El Khoury R."/>
            <person name="Sainsard-Chanet A."/>
            <person name="Boivin A."/>
            <person name="Pinan-Lucarre B."/>
            <person name="Sellem C.H."/>
            <person name="Debuchy R."/>
            <person name="Wincker P."/>
            <person name="Weissenbach J."/>
            <person name="Silar P."/>
        </authorList>
    </citation>
    <scope>NUCLEOTIDE SEQUENCE [LARGE SCALE GENOMIC DNA]</scope>
    <source>
        <strain evidence="5">S / ATCC MYA-4624 / DSM 980 / FGSC 10383</strain>
        <strain evidence="3">S mat+</strain>
    </source>
</reference>
<reference evidence="4" key="4">
    <citation type="submission" date="2014-09" db="EMBL/GenBank/DDBJ databases">
        <title>Maintaining two mating types: Structure of the mating type locus and its role in heterokaryosis in Podospora anserina.</title>
        <authorList>
            <person name="Grognet P."/>
            <person name="Bidard F."/>
            <person name="Kuchly C."/>
            <person name="Chan Ho Tong L."/>
            <person name="Coppin E."/>
            <person name="Ait Benkhali J."/>
            <person name="Couloux A."/>
            <person name="Wincker P."/>
            <person name="Debuchy R."/>
            <person name="Silar P."/>
        </authorList>
    </citation>
    <scope>NUCLEOTIDE SEQUENCE</scope>
</reference>
<keyword evidence="2" id="KW-1133">Transmembrane helix</keyword>
<evidence type="ECO:0000256" key="2">
    <source>
        <dbReference type="SAM" id="Phobius"/>
    </source>
</evidence>
<accession>B2B7G7</accession>
<dbReference type="GO" id="GO:0000324">
    <property type="term" value="C:fungal-type vacuole"/>
    <property type="evidence" value="ECO:0007669"/>
    <property type="project" value="TreeGrafter"/>
</dbReference>
<feature type="region of interest" description="Disordered" evidence="1">
    <location>
        <begin position="436"/>
        <end position="544"/>
    </location>
</feature>
<proteinExistence type="predicted"/>
<protein>
    <submittedName>
        <fullName evidence="3">Podospora anserina S mat+ genomic DNA chromosome 2, supercontig 2</fullName>
    </submittedName>
</protein>
<feature type="compositionally biased region" description="Low complexity" evidence="1">
    <location>
        <begin position="191"/>
        <end position="223"/>
    </location>
</feature>
<evidence type="ECO:0000256" key="1">
    <source>
        <dbReference type="SAM" id="MobiDB-lite"/>
    </source>
</evidence>
<dbReference type="EMBL" id="FO904937">
    <property type="protein sequence ID" value="CDP26146.1"/>
    <property type="molecule type" value="Genomic_DNA"/>
</dbReference>